<accession>A0A511V1Q2</accession>
<comment type="similarity">
    <text evidence="1 6">Belongs to the XseB family.</text>
</comment>
<name>A0A511V1Q2_9BACL</name>
<comment type="caution">
    <text evidence="7">The sequence shown here is derived from an EMBL/GenBank/DDBJ whole genome shotgun (WGS) entry which is preliminary data.</text>
</comment>
<comment type="function">
    <text evidence="6">Bidirectionally degrades single-stranded DNA into large acid-insoluble oligonucleotides, which are then degraded further into small acid-soluble oligonucleotides.</text>
</comment>
<reference evidence="7 8" key="1">
    <citation type="submission" date="2019-07" db="EMBL/GenBank/DDBJ databases">
        <title>Whole genome shotgun sequence of Aneurinibacillus danicus NBRC 102444.</title>
        <authorList>
            <person name="Hosoyama A."/>
            <person name="Uohara A."/>
            <person name="Ohji S."/>
            <person name="Ichikawa N."/>
        </authorList>
    </citation>
    <scope>NUCLEOTIDE SEQUENCE [LARGE SCALE GENOMIC DNA]</scope>
    <source>
        <strain evidence="7 8">NBRC 102444</strain>
    </source>
</reference>
<evidence type="ECO:0000256" key="2">
    <source>
        <dbReference type="ARBA" id="ARBA00022490"/>
    </source>
</evidence>
<dbReference type="OrthoDB" id="9798666at2"/>
<evidence type="ECO:0000256" key="5">
    <source>
        <dbReference type="ARBA" id="ARBA00022839"/>
    </source>
</evidence>
<keyword evidence="3 6" id="KW-0540">Nuclease</keyword>
<evidence type="ECO:0000256" key="4">
    <source>
        <dbReference type="ARBA" id="ARBA00022801"/>
    </source>
</evidence>
<gene>
    <name evidence="6 7" type="primary">xseB</name>
    <name evidence="7" type="ORF">ADA01nite_02750</name>
</gene>
<protein>
    <recommendedName>
        <fullName evidence="6">Exodeoxyribonuclease 7 small subunit</fullName>
        <ecNumber evidence="6">3.1.11.6</ecNumber>
    </recommendedName>
    <alternativeName>
        <fullName evidence="6">Exodeoxyribonuclease VII small subunit</fullName>
        <shortName evidence="6">Exonuclease VII small subunit</shortName>
    </alternativeName>
</protein>
<evidence type="ECO:0000256" key="6">
    <source>
        <dbReference type="HAMAP-Rule" id="MF_00337"/>
    </source>
</evidence>
<evidence type="ECO:0000256" key="3">
    <source>
        <dbReference type="ARBA" id="ARBA00022722"/>
    </source>
</evidence>
<dbReference type="GO" id="GO:0008855">
    <property type="term" value="F:exodeoxyribonuclease VII activity"/>
    <property type="evidence" value="ECO:0007669"/>
    <property type="project" value="UniProtKB-UniRule"/>
</dbReference>
<keyword evidence="2 6" id="KW-0963">Cytoplasm</keyword>
<dbReference type="EC" id="3.1.11.6" evidence="6"/>
<keyword evidence="5 6" id="KW-0269">Exonuclease</keyword>
<dbReference type="Gene3D" id="1.10.287.1040">
    <property type="entry name" value="Exonuclease VII, small subunit"/>
    <property type="match status" value="1"/>
</dbReference>
<dbReference type="GO" id="GO:0005829">
    <property type="term" value="C:cytosol"/>
    <property type="evidence" value="ECO:0007669"/>
    <property type="project" value="TreeGrafter"/>
</dbReference>
<evidence type="ECO:0000256" key="1">
    <source>
        <dbReference type="ARBA" id="ARBA00009998"/>
    </source>
</evidence>
<dbReference type="GO" id="GO:0006308">
    <property type="term" value="P:DNA catabolic process"/>
    <property type="evidence" value="ECO:0007669"/>
    <property type="project" value="UniProtKB-UniRule"/>
</dbReference>
<dbReference type="NCBIfam" id="NF002140">
    <property type="entry name" value="PRK00977.1-4"/>
    <property type="match status" value="1"/>
</dbReference>
<dbReference type="HAMAP" id="MF_00337">
    <property type="entry name" value="Exonuc_7_S"/>
    <property type="match status" value="1"/>
</dbReference>
<keyword evidence="8" id="KW-1185">Reference proteome</keyword>
<evidence type="ECO:0000313" key="7">
    <source>
        <dbReference type="EMBL" id="GEN32815.1"/>
    </source>
</evidence>
<dbReference type="Proteomes" id="UP000321157">
    <property type="component" value="Unassembled WGS sequence"/>
</dbReference>
<dbReference type="InterPro" id="IPR003761">
    <property type="entry name" value="Exonuc_VII_S"/>
</dbReference>
<organism evidence="7 8">
    <name type="scientific">Aneurinibacillus danicus</name>
    <dbReference type="NCBI Taxonomy" id="267746"/>
    <lineage>
        <taxon>Bacteria</taxon>
        <taxon>Bacillati</taxon>
        <taxon>Bacillota</taxon>
        <taxon>Bacilli</taxon>
        <taxon>Bacillales</taxon>
        <taxon>Paenibacillaceae</taxon>
        <taxon>Aneurinibacillus group</taxon>
        <taxon>Aneurinibacillus</taxon>
    </lineage>
</organism>
<dbReference type="PANTHER" id="PTHR34137:SF1">
    <property type="entry name" value="EXODEOXYRIBONUCLEASE 7 SMALL SUBUNIT"/>
    <property type="match status" value="1"/>
</dbReference>
<comment type="subcellular location">
    <subcellularLocation>
        <location evidence="6">Cytoplasm</location>
    </subcellularLocation>
</comment>
<dbReference type="GO" id="GO:0009318">
    <property type="term" value="C:exodeoxyribonuclease VII complex"/>
    <property type="evidence" value="ECO:0007669"/>
    <property type="project" value="UniProtKB-UniRule"/>
</dbReference>
<dbReference type="Pfam" id="PF02609">
    <property type="entry name" value="Exonuc_VII_S"/>
    <property type="match status" value="1"/>
</dbReference>
<comment type="catalytic activity">
    <reaction evidence="6">
        <text>Exonucleolytic cleavage in either 5'- to 3'- or 3'- to 5'-direction to yield nucleoside 5'-phosphates.</text>
        <dbReference type="EC" id="3.1.11.6"/>
    </reaction>
</comment>
<dbReference type="EMBL" id="BJXX01000013">
    <property type="protein sequence ID" value="GEN32815.1"/>
    <property type="molecule type" value="Genomic_DNA"/>
</dbReference>
<comment type="subunit">
    <text evidence="6">Heterooligomer composed of large and small subunits.</text>
</comment>
<keyword evidence="4 6" id="KW-0378">Hydrolase</keyword>
<evidence type="ECO:0000313" key="8">
    <source>
        <dbReference type="Proteomes" id="UP000321157"/>
    </source>
</evidence>
<dbReference type="RefSeq" id="WP_146808111.1">
    <property type="nucleotide sequence ID" value="NZ_BJXX01000013.1"/>
</dbReference>
<proteinExistence type="inferred from homology"/>
<dbReference type="PANTHER" id="PTHR34137">
    <property type="entry name" value="EXODEOXYRIBONUCLEASE 7 SMALL SUBUNIT"/>
    <property type="match status" value="1"/>
</dbReference>
<sequence>MAKKKAEVPFEEAMKQLEEVVQQLEAGDVPLEKAIALFQEGMELSKLCSRKLNDVEQKIEMLLDQEGEQVTVPFQLEGDDE</sequence>
<dbReference type="SUPFAM" id="SSF116842">
    <property type="entry name" value="XseB-like"/>
    <property type="match status" value="1"/>
</dbReference>
<dbReference type="InterPro" id="IPR037004">
    <property type="entry name" value="Exonuc_VII_ssu_sf"/>
</dbReference>
<dbReference type="NCBIfam" id="TIGR01280">
    <property type="entry name" value="xseB"/>
    <property type="match status" value="1"/>
</dbReference>
<dbReference type="AlphaFoldDB" id="A0A511V1Q2"/>